<keyword evidence="4 7" id="KW-1133">Transmembrane helix</keyword>
<feature type="domain" description="MacB-like periplasmic core" evidence="9">
    <location>
        <begin position="494"/>
        <end position="689"/>
    </location>
</feature>
<feature type="domain" description="MacB-like periplasmic core" evidence="9">
    <location>
        <begin position="17"/>
        <end position="233"/>
    </location>
</feature>
<evidence type="ECO:0000256" key="2">
    <source>
        <dbReference type="ARBA" id="ARBA00022475"/>
    </source>
</evidence>
<reference evidence="10" key="1">
    <citation type="submission" date="2020-05" db="EMBL/GenBank/DDBJ databases">
        <authorList>
            <person name="Chiriac C."/>
            <person name="Salcher M."/>
            <person name="Ghai R."/>
            <person name="Kavagutti S V."/>
        </authorList>
    </citation>
    <scope>NUCLEOTIDE SEQUENCE</scope>
</reference>
<evidence type="ECO:0000313" key="10">
    <source>
        <dbReference type="EMBL" id="CAB4639907.1"/>
    </source>
</evidence>
<dbReference type="EMBL" id="CAFBOT010000046">
    <property type="protein sequence ID" value="CAB4985956.1"/>
    <property type="molecule type" value="Genomic_DNA"/>
</dbReference>
<evidence type="ECO:0000256" key="4">
    <source>
        <dbReference type="ARBA" id="ARBA00022989"/>
    </source>
</evidence>
<feature type="transmembrane region" description="Helical" evidence="7">
    <location>
        <begin position="315"/>
        <end position="339"/>
    </location>
</feature>
<evidence type="ECO:0000313" key="11">
    <source>
        <dbReference type="EMBL" id="CAB4985956.1"/>
    </source>
</evidence>
<sequence>MFRLSLKMTLARKGRLILTSLAIILGTSFLSGTYIFSDTLNKTFERLFSDVFRDVDAYVRSSSFVEVDFGGEQRSSTPIEALETVLAVPGVKDAVGDIQGFARIIGKDGTPLGADNGPPTFGGIAASNIVGLWNIEEGRLAVGPTEVVLDKASADNGDFVLGDKVRVNAQSGSREFTLVGIANYGDVSSPGGATFALFDQPTASEFLLKPGLVDAFLIQGDGSLSDEELANAIDKALDPADKLETLTGAEITEETQGQIQTVLNFLTTFLKVFSYIALGIGCFVIYNVFSITAAQRLRENALMRAIGASKRQVATALLVEATIVGVLGSLMGFVAGIGISRGLSALLKAFGAELPTKGLTIQTSAFVTTMIVGVLVTIFSAVFPALRAGRVLPLAALRDTALETIGSNVKRFVIAFIILALGIVAIMAAANDAPLGVLGLGVLFVFTAVLIMGPGISRPVALTLGQPIRKIRGVTGGMARQNAARNPKRTARTAAPVLIGVALVTAFASFASSFKSEIRDTIGSQFKGDFAISVSNNGFGGLPITLVDEIGALPEVAQATGLGFATITLDGKGRFVQVINPKTTAGLIDLEMVSGSQSALSANGILVSDTRAIAKDWSIGTPLDIVLVDGTTKTVTIEGTFVASGFTGSYVINRDLFADTTNTLFDNSIYVTLAPGVSADVARAKIEALSSEKGLGKVESRAEFIDAQSSQIDQFFGIIYGLLFLSIIIAIVGIVITLLLSVFERRREIGLLRAVGMTRGQAWESITWESVITSFIGAVTGIVLGIVMGAVLITVLSTNGISTFRLPVGTTIFILIMAFIVGVIAAVYPAWRATRTDIISAIATN</sequence>
<gene>
    <name evidence="10" type="ORF">UFOPK2166_00113</name>
    <name evidence="11" type="ORF">UFOPK4000_00403</name>
</gene>
<feature type="transmembrane region" description="Helical" evidence="7">
    <location>
        <begin position="412"/>
        <end position="430"/>
    </location>
</feature>
<name>A0A6J6JR97_9ZZZZ</name>
<comment type="similarity">
    <text evidence="6">Belongs to the ABC-4 integral membrane protein family.</text>
</comment>
<feature type="transmembrane region" description="Helical" evidence="7">
    <location>
        <begin position="775"/>
        <end position="796"/>
    </location>
</feature>
<dbReference type="InterPro" id="IPR050250">
    <property type="entry name" value="Macrolide_Exporter_MacB"/>
</dbReference>
<comment type="subcellular location">
    <subcellularLocation>
        <location evidence="1">Cell membrane</location>
        <topology evidence="1">Multi-pass membrane protein</topology>
    </subcellularLocation>
</comment>
<keyword evidence="3 7" id="KW-0812">Transmembrane</keyword>
<feature type="transmembrane region" description="Helical" evidence="7">
    <location>
        <begin position="494"/>
        <end position="514"/>
    </location>
</feature>
<dbReference type="PANTHER" id="PTHR30572:SF4">
    <property type="entry name" value="ABC TRANSPORTER PERMEASE YTRF"/>
    <property type="match status" value="1"/>
</dbReference>
<protein>
    <submittedName>
        <fullName evidence="10">Unannotated protein</fullName>
    </submittedName>
</protein>
<dbReference type="AlphaFoldDB" id="A0A6J6JR97"/>
<dbReference type="InterPro" id="IPR003838">
    <property type="entry name" value="ABC3_permease_C"/>
</dbReference>
<organism evidence="10">
    <name type="scientific">freshwater metagenome</name>
    <dbReference type="NCBI Taxonomy" id="449393"/>
    <lineage>
        <taxon>unclassified sequences</taxon>
        <taxon>metagenomes</taxon>
        <taxon>ecological metagenomes</taxon>
    </lineage>
</organism>
<accession>A0A6J6JR97</accession>
<dbReference type="PANTHER" id="PTHR30572">
    <property type="entry name" value="MEMBRANE COMPONENT OF TRANSPORTER-RELATED"/>
    <property type="match status" value="1"/>
</dbReference>
<feature type="transmembrane region" description="Helical" evidence="7">
    <location>
        <begin position="808"/>
        <end position="831"/>
    </location>
</feature>
<proteinExistence type="inferred from homology"/>
<dbReference type="GO" id="GO:0005886">
    <property type="term" value="C:plasma membrane"/>
    <property type="evidence" value="ECO:0007669"/>
    <property type="project" value="UniProtKB-SubCell"/>
</dbReference>
<dbReference type="GO" id="GO:0022857">
    <property type="term" value="F:transmembrane transporter activity"/>
    <property type="evidence" value="ECO:0007669"/>
    <property type="project" value="TreeGrafter"/>
</dbReference>
<evidence type="ECO:0000256" key="1">
    <source>
        <dbReference type="ARBA" id="ARBA00004651"/>
    </source>
</evidence>
<evidence type="ECO:0000256" key="5">
    <source>
        <dbReference type="ARBA" id="ARBA00023136"/>
    </source>
</evidence>
<dbReference type="Pfam" id="PF12704">
    <property type="entry name" value="MacB_PCD"/>
    <property type="match status" value="2"/>
</dbReference>
<feature type="domain" description="ABC3 transporter permease C-terminal" evidence="8">
    <location>
        <begin position="722"/>
        <end position="837"/>
    </location>
</feature>
<evidence type="ECO:0000256" key="6">
    <source>
        <dbReference type="ARBA" id="ARBA00038076"/>
    </source>
</evidence>
<dbReference type="EMBL" id="CAEZWB010000006">
    <property type="protein sequence ID" value="CAB4639907.1"/>
    <property type="molecule type" value="Genomic_DNA"/>
</dbReference>
<feature type="transmembrane region" description="Helical" evidence="7">
    <location>
        <begin position="359"/>
        <end position="383"/>
    </location>
</feature>
<evidence type="ECO:0000259" key="8">
    <source>
        <dbReference type="Pfam" id="PF02687"/>
    </source>
</evidence>
<evidence type="ECO:0000256" key="7">
    <source>
        <dbReference type="SAM" id="Phobius"/>
    </source>
</evidence>
<keyword evidence="2" id="KW-1003">Cell membrane</keyword>
<feature type="transmembrane region" description="Helical" evidence="7">
    <location>
        <begin position="436"/>
        <end position="456"/>
    </location>
</feature>
<feature type="transmembrane region" description="Helical" evidence="7">
    <location>
        <begin position="272"/>
        <end position="294"/>
    </location>
</feature>
<keyword evidence="5 7" id="KW-0472">Membrane</keyword>
<dbReference type="InterPro" id="IPR025857">
    <property type="entry name" value="MacB_PCD"/>
</dbReference>
<feature type="domain" description="ABC3 transporter permease C-terminal" evidence="8">
    <location>
        <begin position="272"/>
        <end position="390"/>
    </location>
</feature>
<dbReference type="Pfam" id="PF02687">
    <property type="entry name" value="FtsX"/>
    <property type="match status" value="2"/>
</dbReference>
<feature type="transmembrane region" description="Helical" evidence="7">
    <location>
        <begin position="718"/>
        <end position="743"/>
    </location>
</feature>
<evidence type="ECO:0000256" key="3">
    <source>
        <dbReference type="ARBA" id="ARBA00022692"/>
    </source>
</evidence>
<evidence type="ECO:0000259" key="9">
    <source>
        <dbReference type="Pfam" id="PF12704"/>
    </source>
</evidence>